<dbReference type="Proteomes" id="UP000317722">
    <property type="component" value="Unassembled WGS sequence"/>
</dbReference>
<evidence type="ECO:0000313" key="2">
    <source>
        <dbReference type="EMBL" id="TPG17988.1"/>
    </source>
</evidence>
<dbReference type="InterPro" id="IPR001509">
    <property type="entry name" value="Epimerase_deHydtase"/>
</dbReference>
<evidence type="ECO:0000259" key="1">
    <source>
        <dbReference type="Pfam" id="PF01370"/>
    </source>
</evidence>
<dbReference type="SUPFAM" id="SSF51735">
    <property type="entry name" value="NAD(P)-binding Rossmann-fold domains"/>
    <property type="match status" value="1"/>
</dbReference>
<gene>
    <name evidence="2" type="ORF">EAH86_06095</name>
</gene>
<accession>A0A502CYL1</accession>
<protein>
    <submittedName>
        <fullName evidence="2">Oxidoreductase</fullName>
    </submittedName>
</protein>
<evidence type="ECO:0000313" key="3">
    <source>
        <dbReference type="Proteomes" id="UP000317722"/>
    </source>
</evidence>
<comment type="caution">
    <text evidence="2">The sequence shown here is derived from an EMBL/GenBank/DDBJ whole genome shotgun (WGS) entry which is preliminary data.</text>
</comment>
<proteinExistence type="predicted"/>
<dbReference type="Pfam" id="PF01370">
    <property type="entry name" value="Epimerase"/>
    <property type="match status" value="1"/>
</dbReference>
<dbReference type="EMBL" id="RCZM01000002">
    <property type="protein sequence ID" value="TPG17988.1"/>
    <property type="molecule type" value="Genomic_DNA"/>
</dbReference>
<organism evidence="2 3">
    <name type="scientific">Pedococcus bigeumensis</name>
    <dbReference type="NCBI Taxonomy" id="433644"/>
    <lineage>
        <taxon>Bacteria</taxon>
        <taxon>Bacillati</taxon>
        <taxon>Actinomycetota</taxon>
        <taxon>Actinomycetes</taxon>
        <taxon>Micrococcales</taxon>
        <taxon>Intrasporangiaceae</taxon>
        <taxon>Pedococcus</taxon>
    </lineage>
</organism>
<feature type="domain" description="NAD-dependent epimerase/dehydratase" evidence="1">
    <location>
        <begin position="4"/>
        <end position="80"/>
    </location>
</feature>
<dbReference type="OrthoDB" id="7941246at2"/>
<reference evidence="2 3" key="1">
    <citation type="journal article" date="2019" name="Environ. Microbiol.">
        <title>Species interactions and distinct microbial communities in high Arctic permafrost affected cryosols are associated with the CH4 and CO2 gas fluxes.</title>
        <authorList>
            <person name="Altshuler I."/>
            <person name="Hamel J."/>
            <person name="Turney S."/>
            <person name="Magnuson E."/>
            <person name="Levesque R."/>
            <person name="Greer C."/>
            <person name="Whyte L.G."/>
        </authorList>
    </citation>
    <scope>NUCLEOTIDE SEQUENCE [LARGE SCALE GENOMIC DNA]</scope>
    <source>
        <strain evidence="2 3">S9.3A</strain>
    </source>
</reference>
<dbReference type="AlphaFoldDB" id="A0A502CYL1"/>
<dbReference type="Gene3D" id="3.40.50.720">
    <property type="entry name" value="NAD(P)-binding Rossmann-like Domain"/>
    <property type="match status" value="1"/>
</dbReference>
<keyword evidence="3" id="KW-1185">Reference proteome</keyword>
<dbReference type="InterPro" id="IPR036291">
    <property type="entry name" value="NAD(P)-bd_dom_sf"/>
</dbReference>
<name>A0A502CYL1_9MICO</name>
<dbReference type="RefSeq" id="WP_140737754.1">
    <property type="nucleotide sequence ID" value="NZ_RCZM01000002.1"/>
</dbReference>
<sequence length="330" mass="34518">MSLLVLGGTAWLGRQVVAAARALGQDVTVLARGESGAPPRDVEVVLADRGDPAAYDDVRGRDWDVVVDVARQPSHVTSAVEALGARAASWVFVSSASVYATGDIEGADESAELLPAHEADDEGWETYGGRKVASEQSILDHVGDKALVARSGLIAGPGDHTDRTGYWPLRFAHPADPDGAVLVPDSPVATQVLDVRDLADWLVRAGLGRATGVVNASGPVLPLGDHLAAAREVAGHDGEVVQVDQDWLAAHEVQPWSGNRSLPLWLPLPEYAGFMARSTAAAAALGLTSRPIGETLRDTLAWEVAAGPGRARKAGLSPSDEVDLLADARQ</sequence>